<reference evidence="2" key="1">
    <citation type="journal article" date="2023" name="G3 (Bethesda)">
        <title>Genome assembly and association tests identify interacting loci associated with vigor, precocity, and sex in interspecific pistachio rootstocks.</title>
        <authorList>
            <person name="Palmer W."/>
            <person name="Jacygrad E."/>
            <person name="Sagayaradj S."/>
            <person name="Cavanaugh K."/>
            <person name="Han R."/>
            <person name="Bertier L."/>
            <person name="Beede B."/>
            <person name="Kafkas S."/>
            <person name="Golino D."/>
            <person name="Preece J."/>
            <person name="Michelmore R."/>
        </authorList>
    </citation>
    <scope>NUCLEOTIDE SEQUENCE [LARGE SCALE GENOMIC DNA]</scope>
</reference>
<proteinExistence type="predicted"/>
<dbReference type="Proteomes" id="UP001163603">
    <property type="component" value="Chromosome 13"/>
</dbReference>
<evidence type="ECO:0000313" key="2">
    <source>
        <dbReference type="Proteomes" id="UP001163603"/>
    </source>
</evidence>
<gene>
    <name evidence="1" type="ORF">Pint_19524</name>
</gene>
<name>A0ACC0XGA2_9ROSI</name>
<dbReference type="EMBL" id="CM047748">
    <property type="protein sequence ID" value="KAJ0015288.1"/>
    <property type="molecule type" value="Genomic_DNA"/>
</dbReference>
<accession>A0ACC0XGA2</accession>
<evidence type="ECO:0000313" key="1">
    <source>
        <dbReference type="EMBL" id="KAJ0015288.1"/>
    </source>
</evidence>
<protein>
    <submittedName>
        <fullName evidence="1">Uncharacterized protein</fullName>
    </submittedName>
</protein>
<sequence>MLYAFSYVHLSMLMRNENNLSLRSSLASTTNSSWLSRFGLYAFGFYPQGKAYAVGIFLAGIPEKTVVWTANRDDPPVSSNAILMLNTEGRLVL</sequence>
<comment type="caution">
    <text evidence="1">The sequence shown here is derived from an EMBL/GenBank/DDBJ whole genome shotgun (WGS) entry which is preliminary data.</text>
</comment>
<keyword evidence="2" id="KW-1185">Reference proteome</keyword>
<organism evidence="1 2">
    <name type="scientific">Pistacia integerrima</name>
    <dbReference type="NCBI Taxonomy" id="434235"/>
    <lineage>
        <taxon>Eukaryota</taxon>
        <taxon>Viridiplantae</taxon>
        <taxon>Streptophyta</taxon>
        <taxon>Embryophyta</taxon>
        <taxon>Tracheophyta</taxon>
        <taxon>Spermatophyta</taxon>
        <taxon>Magnoliopsida</taxon>
        <taxon>eudicotyledons</taxon>
        <taxon>Gunneridae</taxon>
        <taxon>Pentapetalae</taxon>
        <taxon>rosids</taxon>
        <taxon>malvids</taxon>
        <taxon>Sapindales</taxon>
        <taxon>Anacardiaceae</taxon>
        <taxon>Pistacia</taxon>
    </lineage>
</organism>